<dbReference type="AlphaFoldDB" id="A0A8S3D4E3"/>
<dbReference type="EMBL" id="CAJOBI010196010">
    <property type="protein sequence ID" value="CAF4976535.1"/>
    <property type="molecule type" value="Genomic_DNA"/>
</dbReference>
<feature type="non-terminal residue" evidence="4">
    <location>
        <position position="297"/>
    </location>
</feature>
<feature type="compositionally biased region" description="Low complexity" evidence="2">
    <location>
        <begin position="13"/>
        <end position="50"/>
    </location>
</feature>
<evidence type="ECO:0000259" key="3">
    <source>
        <dbReference type="PROSITE" id="PS50010"/>
    </source>
</evidence>
<comment type="caution">
    <text evidence="4">The sequence shown here is derived from an EMBL/GenBank/DDBJ whole genome shotgun (WGS) entry which is preliminary data.</text>
</comment>
<protein>
    <recommendedName>
        <fullName evidence="3">DH domain-containing protein</fullName>
    </recommendedName>
</protein>
<dbReference type="PANTHER" id="PTHR22826">
    <property type="entry name" value="RHO GUANINE EXCHANGE FACTOR-RELATED"/>
    <property type="match status" value="1"/>
</dbReference>
<evidence type="ECO:0000313" key="4">
    <source>
        <dbReference type="EMBL" id="CAF4976535.1"/>
    </source>
</evidence>
<name>A0A8S3D4E3_9BILA</name>
<proteinExistence type="predicted"/>
<accession>A0A8S3D4E3</accession>
<gene>
    <name evidence="4" type="ORF">SMN809_LOCUS55473</name>
</gene>
<dbReference type="Pfam" id="PF00621">
    <property type="entry name" value="RhoGEF"/>
    <property type="match status" value="1"/>
</dbReference>
<dbReference type="PANTHER" id="PTHR22826:SF106">
    <property type="entry name" value="TRIO, ISOFORM A"/>
    <property type="match status" value="1"/>
</dbReference>
<evidence type="ECO:0000256" key="2">
    <source>
        <dbReference type="SAM" id="MobiDB-lite"/>
    </source>
</evidence>
<keyword evidence="1" id="KW-0344">Guanine-nucleotide releasing factor</keyword>
<dbReference type="InterPro" id="IPR035899">
    <property type="entry name" value="DBL_dom_sf"/>
</dbReference>
<dbReference type="SUPFAM" id="SSF48065">
    <property type="entry name" value="DBL homology domain (DH-domain)"/>
    <property type="match status" value="1"/>
</dbReference>
<dbReference type="SMART" id="SM00325">
    <property type="entry name" value="RhoGEF"/>
    <property type="match status" value="1"/>
</dbReference>
<reference evidence="4" key="1">
    <citation type="submission" date="2021-02" db="EMBL/GenBank/DDBJ databases">
        <authorList>
            <person name="Nowell W R."/>
        </authorList>
    </citation>
    <scope>NUCLEOTIDE SEQUENCE</scope>
</reference>
<dbReference type="GO" id="GO:0005085">
    <property type="term" value="F:guanyl-nucleotide exchange factor activity"/>
    <property type="evidence" value="ECO:0007669"/>
    <property type="project" value="UniProtKB-KW"/>
</dbReference>
<evidence type="ECO:0000256" key="1">
    <source>
        <dbReference type="ARBA" id="ARBA00022658"/>
    </source>
</evidence>
<feature type="non-terminal residue" evidence="4">
    <location>
        <position position="1"/>
    </location>
</feature>
<feature type="region of interest" description="Disordered" evidence="2">
    <location>
        <begin position="1"/>
        <end position="51"/>
    </location>
</feature>
<organism evidence="4 5">
    <name type="scientific">Rotaria magnacalcarata</name>
    <dbReference type="NCBI Taxonomy" id="392030"/>
    <lineage>
        <taxon>Eukaryota</taxon>
        <taxon>Metazoa</taxon>
        <taxon>Spiralia</taxon>
        <taxon>Gnathifera</taxon>
        <taxon>Rotifera</taxon>
        <taxon>Eurotatoria</taxon>
        <taxon>Bdelloidea</taxon>
        <taxon>Philodinida</taxon>
        <taxon>Philodinidae</taxon>
        <taxon>Rotaria</taxon>
    </lineage>
</organism>
<dbReference type="GO" id="GO:0019898">
    <property type="term" value="C:extrinsic component of membrane"/>
    <property type="evidence" value="ECO:0007669"/>
    <property type="project" value="TreeGrafter"/>
</dbReference>
<dbReference type="CDD" id="cd00160">
    <property type="entry name" value="RhoGEF"/>
    <property type="match status" value="1"/>
</dbReference>
<sequence length="297" mass="34080">SSVPSSNILQQYPSTIPTSSSSLSSSPSSTRTRTNTDSLLPSSSTTTMISNDNLNEQTDEISLHDIDTNIDSSLTVQSSVATNDEPVDDRTKYGEKRRHNIVELIETEKEYVKDLALIVEGYMNVLENDKDIKKPAGLVGLERVVFGNVQRIYEFHRDTFLPQLEQCIENPDILGRLFTTNRFSPYVRYCENKPRSEYIVSEYHDYFEEIRKKLGQKLLVSDLLIKPVQRIMRYQLLLKEILKSTERMHDEPRAIRSALQVMIEVPRLANDMMNVGRIKDLPTNVHQLGELKLQDML</sequence>
<feature type="compositionally biased region" description="Polar residues" evidence="2">
    <location>
        <begin position="1"/>
        <end position="12"/>
    </location>
</feature>
<dbReference type="InterPro" id="IPR000219">
    <property type="entry name" value="DH_dom"/>
</dbReference>
<dbReference type="Gene3D" id="1.20.900.10">
    <property type="entry name" value="Dbl homology (DH) domain"/>
    <property type="match status" value="1"/>
</dbReference>
<evidence type="ECO:0000313" key="5">
    <source>
        <dbReference type="Proteomes" id="UP000676336"/>
    </source>
</evidence>
<dbReference type="GO" id="GO:0005737">
    <property type="term" value="C:cytoplasm"/>
    <property type="evidence" value="ECO:0007669"/>
    <property type="project" value="TreeGrafter"/>
</dbReference>
<feature type="domain" description="DH" evidence="3">
    <location>
        <begin position="96"/>
        <end position="272"/>
    </location>
</feature>
<dbReference type="PROSITE" id="PS50010">
    <property type="entry name" value="DH_2"/>
    <property type="match status" value="1"/>
</dbReference>
<dbReference type="Proteomes" id="UP000676336">
    <property type="component" value="Unassembled WGS sequence"/>
</dbReference>
<dbReference type="GO" id="GO:0007411">
    <property type="term" value="P:axon guidance"/>
    <property type="evidence" value="ECO:0007669"/>
    <property type="project" value="TreeGrafter"/>
</dbReference>
<dbReference type="InterPro" id="IPR051336">
    <property type="entry name" value="RhoGEF_Guanine_NuclExch_SF"/>
</dbReference>